<dbReference type="CDD" id="cd06259">
    <property type="entry name" value="YdcF-like"/>
    <property type="match status" value="1"/>
</dbReference>
<organism evidence="3">
    <name type="scientific">freshwater metagenome</name>
    <dbReference type="NCBI Taxonomy" id="449393"/>
    <lineage>
        <taxon>unclassified sequences</taxon>
        <taxon>metagenomes</taxon>
        <taxon>ecological metagenomes</taxon>
    </lineage>
</organism>
<keyword evidence="1" id="KW-0812">Transmembrane</keyword>
<gene>
    <name evidence="3" type="ORF">UFOPK2625_00420</name>
</gene>
<keyword evidence="1" id="KW-0472">Membrane</keyword>
<keyword evidence="1" id="KW-1133">Transmembrane helix</keyword>
<evidence type="ECO:0000313" key="3">
    <source>
        <dbReference type="EMBL" id="CAB4699136.1"/>
    </source>
</evidence>
<name>A0A6J6PKN5_9ZZZZ</name>
<proteinExistence type="predicted"/>
<dbReference type="PANTHER" id="PTHR30336">
    <property type="entry name" value="INNER MEMBRANE PROTEIN, PROBABLE PERMEASE"/>
    <property type="match status" value="1"/>
</dbReference>
<evidence type="ECO:0000259" key="2">
    <source>
        <dbReference type="Pfam" id="PF02698"/>
    </source>
</evidence>
<dbReference type="InterPro" id="IPR051599">
    <property type="entry name" value="Cell_Envelope_Assoc"/>
</dbReference>
<dbReference type="Pfam" id="PF02698">
    <property type="entry name" value="DUF218"/>
    <property type="match status" value="1"/>
</dbReference>
<sequence>MSAPTVPARPGAVALSIVASVPRTPRGLLTAASTVLVFLALLLPIGAVCQIVLTSQLDDRSPTQAIVVLDPARYWGDPVPVMNARLAHAAQLYAAGTAPVIVVTGPARSAKFAREQLIASGVPAADVVAFTTGADTVGALQVVATIMRDLSWESATLVTDPPHAARAQATAAGFGIDAHLSPTEAGPGTALTSEYVGRETAALLRFYLLTRWDQAQIITTPTR</sequence>
<dbReference type="PANTHER" id="PTHR30336:SF20">
    <property type="entry name" value="DUF218 DOMAIN-CONTAINING PROTEIN"/>
    <property type="match status" value="1"/>
</dbReference>
<protein>
    <submittedName>
        <fullName evidence="3">Unannotated protein</fullName>
    </submittedName>
</protein>
<dbReference type="GO" id="GO:0005886">
    <property type="term" value="C:plasma membrane"/>
    <property type="evidence" value="ECO:0007669"/>
    <property type="project" value="TreeGrafter"/>
</dbReference>
<dbReference type="AlphaFoldDB" id="A0A6J6PKN5"/>
<feature type="transmembrane region" description="Helical" evidence="1">
    <location>
        <begin position="28"/>
        <end position="53"/>
    </location>
</feature>
<reference evidence="3" key="1">
    <citation type="submission" date="2020-05" db="EMBL/GenBank/DDBJ databases">
        <authorList>
            <person name="Chiriac C."/>
            <person name="Salcher M."/>
            <person name="Ghai R."/>
            <person name="Kavagutti S V."/>
        </authorList>
    </citation>
    <scope>NUCLEOTIDE SEQUENCE</scope>
</reference>
<dbReference type="InterPro" id="IPR003848">
    <property type="entry name" value="DUF218"/>
</dbReference>
<dbReference type="EMBL" id="CAEZXZ010000043">
    <property type="protein sequence ID" value="CAB4699136.1"/>
    <property type="molecule type" value="Genomic_DNA"/>
</dbReference>
<evidence type="ECO:0000256" key="1">
    <source>
        <dbReference type="SAM" id="Phobius"/>
    </source>
</evidence>
<feature type="domain" description="DUF218" evidence="2">
    <location>
        <begin position="64"/>
        <end position="189"/>
    </location>
</feature>
<accession>A0A6J6PKN5</accession>